<sequence>MLCWAEIQDESKAEAPWLRPSPSCGGPPHAAFALSYDPRAAKEKHEQEPASRLDYESELSIRIGRAGHHPGIVASVSPPVLKTTCTSVCACELLIIR</sequence>
<organism evidence="1 2">
    <name type="scientific">Anas platyrhynchos platyrhynchos</name>
    <name type="common">Northern mallard</name>
    <dbReference type="NCBI Taxonomy" id="8840"/>
    <lineage>
        <taxon>Eukaryota</taxon>
        <taxon>Metazoa</taxon>
        <taxon>Chordata</taxon>
        <taxon>Craniata</taxon>
        <taxon>Vertebrata</taxon>
        <taxon>Euteleostomi</taxon>
        <taxon>Archelosauria</taxon>
        <taxon>Archosauria</taxon>
        <taxon>Dinosauria</taxon>
        <taxon>Saurischia</taxon>
        <taxon>Theropoda</taxon>
        <taxon>Coelurosauria</taxon>
        <taxon>Aves</taxon>
        <taxon>Neognathae</taxon>
        <taxon>Galloanserae</taxon>
        <taxon>Anseriformes</taxon>
        <taxon>Anatidae</taxon>
        <taxon>Anatinae</taxon>
        <taxon>Anas</taxon>
    </lineage>
</organism>
<dbReference type="Ensembl" id="ENSAPLT00000036092.1">
    <property type="protein sequence ID" value="ENSAPLP00000022850.1"/>
    <property type="gene ID" value="ENSAPLG00000021749.1"/>
</dbReference>
<evidence type="ECO:0000313" key="1">
    <source>
        <dbReference type="Ensembl" id="ENSAPLP00000022850.1"/>
    </source>
</evidence>
<dbReference type="AlphaFoldDB" id="A0A493TB05"/>
<evidence type="ECO:0000313" key="2">
    <source>
        <dbReference type="Proteomes" id="UP000016666"/>
    </source>
</evidence>
<dbReference type="STRING" id="8840.ENSAPLP00000022850"/>
<keyword evidence="2" id="KW-1185">Reference proteome</keyword>
<protein>
    <submittedName>
        <fullName evidence="1">Uncharacterized protein</fullName>
    </submittedName>
</protein>
<name>A0A493TB05_ANAPP</name>
<reference evidence="1" key="2">
    <citation type="submission" date="2025-08" db="UniProtKB">
        <authorList>
            <consortium name="Ensembl"/>
        </authorList>
    </citation>
    <scope>IDENTIFICATION</scope>
</reference>
<proteinExistence type="predicted"/>
<reference evidence="1" key="3">
    <citation type="submission" date="2025-09" db="UniProtKB">
        <authorList>
            <consortium name="Ensembl"/>
        </authorList>
    </citation>
    <scope>IDENTIFICATION</scope>
</reference>
<dbReference type="Proteomes" id="UP000016666">
    <property type="component" value="Unassembled WGS sequence"/>
</dbReference>
<reference evidence="2" key="1">
    <citation type="submission" date="2017-10" db="EMBL/GenBank/DDBJ databases">
        <title>A new Pekin duck reference genome.</title>
        <authorList>
            <person name="Hou Z.-C."/>
            <person name="Zhou Z.-K."/>
            <person name="Zhu F."/>
            <person name="Hou S.-S."/>
        </authorList>
    </citation>
    <scope>NUCLEOTIDE SEQUENCE [LARGE SCALE GENOMIC DNA]</scope>
</reference>
<accession>A0A493TB05</accession>